<evidence type="ECO:0000313" key="3">
    <source>
        <dbReference type="EMBL" id="KAF5729140.1"/>
    </source>
</evidence>
<keyword evidence="4" id="KW-1185">Reference proteome</keyword>
<feature type="domain" description="LOB" evidence="2">
    <location>
        <begin position="12"/>
        <end position="114"/>
    </location>
</feature>
<evidence type="ECO:0000256" key="1">
    <source>
        <dbReference type="ARBA" id="ARBA00005474"/>
    </source>
</evidence>
<protein>
    <recommendedName>
        <fullName evidence="2">LOB domain-containing protein</fullName>
    </recommendedName>
</protein>
<evidence type="ECO:0000313" key="4">
    <source>
        <dbReference type="Proteomes" id="UP000593562"/>
    </source>
</evidence>
<dbReference type="InParanoid" id="A0A7J7C4R3"/>
<gene>
    <name evidence="3" type="ORF">HS088_TW21G01298</name>
</gene>
<proteinExistence type="inferred from homology"/>
<dbReference type="AlphaFoldDB" id="A0A7J7C4R3"/>
<reference evidence="3 4" key="1">
    <citation type="journal article" date="2020" name="Nat. Commun.">
        <title>Genome of Tripterygium wilfordii and identification of cytochrome P450 involved in triptolide biosynthesis.</title>
        <authorList>
            <person name="Tu L."/>
            <person name="Su P."/>
            <person name="Zhang Z."/>
            <person name="Gao L."/>
            <person name="Wang J."/>
            <person name="Hu T."/>
            <person name="Zhou J."/>
            <person name="Zhang Y."/>
            <person name="Zhao Y."/>
            <person name="Liu Y."/>
            <person name="Song Y."/>
            <person name="Tong Y."/>
            <person name="Lu Y."/>
            <person name="Yang J."/>
            <person name="Xu C."/>
            <person name="Jia M."/>
            <person name="Peters R.J."/>
            <person name="Huang L."/>
            <person name="Gao W."/>
        </authorList>
    </citation>
    <scope>NUCLEOTIDE SEQUENCE [LARGE SCALE GENOMIC DNA]</scope>
    <source>
        <strain evidence="4">cv. XIE 37</strain>
        <tissue evidence="3">Leaf</tissue>
    </source>
</reference>
<accession>A0A7J7C4R3</accession>
<evidence type="ECO:0000259" key="2">
    <source>
        <dbReference type="PROSITE" id="PS50891"/>
    </source>
</evidence>
<dbReference type="PROSITE" id="PS50891">
    <property type="entry name" value="LOB"/>
    <property type="match status" value="1"/>
</dbReference>
<comment type="caution">
    <text evidence="3">The sequence shown here is derived from an EMBL/GenBank/DDBJ whole genome shotgun (WGS) entry which is preliminary data.</text>
</comment>
<name>A0A7J7C4R3_TRIWF</name>
<sequence length="244" mass="27975">MTKRNNEESNPHACAACKHQRKRCTKYCVLRPYLPMEKNAKFQAAHGVFGVSNMSKMLKRFDDSQSRDIIIKSIFWEADAWEEDPIRGPLGRFEELEKKYQNLLREKEWYRNTLYNVQQISNQGSNLGTIGVNHGSTNDVRVAANGFGPSMHAENAGFYDNPYYYGQHGYNNQTGSQRPQGNFVARGHVNGPPANFGYGDYGQGNFDGTTMQRVTQIHDPNFSMNPNKQMIQPYSNNNPRFFFH</sequence>
<dbReference type="EMBL" id="JAAARO010000021">
    <property type="protein sequence ID" value="KAF5729140.1"/>
    <property type="molecule type" value="Genomic_DNA"/>
</dbReference>
<dbReference type="Proteomes" id="UP000593562">
    <property type="component" value="Unassembled WGS sequence"/>
</dbReference>
<dbReference type="InterPro" id="IPR004883">
    <property type="entry name" value="LOB"/>
</dbReference>
<dbReference type="PANTHER" id="PTHR31301">
    <property type="entry name" value="LOB DOMAIN-CONTAINING PROTEIN 4-RELATED"/>
    <property type="match status" value="1"/>
</dbReference>
<comment type="similarity">
    <text evidence="1">Belongs to the LOB domain-containing protein family.</text>
</comment>
<organism evidence="3 4">
    <name type="scientific">Tripterygium wilfordii</name>
    <name type="common">Thunder God vine</name>
    <dbReference type="NCBI Taxonomy" id="458696"/>
    <lineage>
        <taxon>Eukaryota</taxon>
        <taxon>Viridiplantae</taxon>
        <taxon>Streptophyta</taxon>
        <taxon>Embryophyta</taxon>
        <taxon>Tracheophyta</taxon>
        <taxon>Spermatophyta</taxon>
        <taxon>Magnoliopsida</taxon>
        <taxon>eudicotyledons</taxon>
        <taxon>Gunneridae</taxon>
        <taxon>Pentapetalae</taxon>
        <taxon>rosids</taxon>
        <taxon>fabids</taxon>
        <taxon>Celastrales</taxon>
        <taxon>Celastraceae</taxon>
        <taxon>Tripterygium</taxon>
    </lineage>
</organism>
<dbReference type="PANTHER" id="PTHR31301:SF165">
    <property type="entry name" value="LOB DOMAIN PROTEIN"/>
    <property type="match status" value="1"/>
</dbReference>
<dbReference type="Pfam" id="PF03195">
    <property type="entry name" value="LOB"/>
    <property type="match status" value="1"/>
</dbReference>